<sequence length="259" mass="30037">MEFADYLSQLTSPKNIVHVLDQKIDHVLGRNITDTTKRESRESQRKRKEYFNQFLKLYENEMAYFYFIDDYTGVPIVGENNGIYPLVIRDAAEVVQKVFPLMLSGMILMRGAKSISILANVLLDDSIDFVLPHWIAAAKDMIGYLFSPCTELTESSLQGLLPLRGKLLNFVRRGSVDSEVSNMFYNGGLSSEWVVEVSLIKMVVEMHDKRHSYCGLLEQRAQFKVLWTQEPDFPYLDLKEYRKQIDFRSSKSLKVQLRR</sequence>
<gene>
    <name evidence="1" type="ORF">FRACYDRAFT_271814</name>
</gene>
<accession>A0A1E7ES38</accession>
<dbReference type="Proteomes" id="UP000095751">
    <property type="component" value="Unassembled WGS sequence"/>
</dbReference>
<dbReference type="InParanoid" id="A0A1E7ES38"/>
<reference evidence="1 2" key="1">
    <citation type="submission" date="2016-09" db="EMBL/GenBank/DDBJ databases">
        <title>Extensive genetic diversity and differential bi-allelic expression allows diatom success in the polar Southern Ocean.</title>
        <authorList>
            <consortium name="DOE Joint Genome Institute"/>
            <person name="Mock T."/>
            <person name="Otillar R.P."/>
            <person name="Strauss J."/>
            <person name="Dupont C."/>
            <person name="Frickenhaus S."/>
            <person name="Maumus F."/>
            <person name="Mcmullan M."/>
            <person name="Sanges R."/>
            <person name="Schmutz J."/>
            <person name="Toseland A."/>
            <person name="Valas R."/>
            <person name="Veluchamy A."/>
            <person name="Ward B.J."/>
            <person name="Allen A."/>
            <person name="Barry K."/>
            <person name="Falciatore A."/>
            <person name="Ferrante M."/>
            <person name="Fortunato A.E."/>
            <person name="Gloeckner G."/>
            <person name="Gruber A."/>
            <person name="Hipkin R."/>
            <person name="Janech M."/>
            <person name="Kroth P."/>
            <person name="Leese F."/>
            <person name="Lindquist E."/>
            <person name="Lyon B.R."/>
            <person name="Martin J."/>
            <person name="Mayer C."/>
            <person name="Parker M."/>
            <person name="Quesneville H."/>
            <person name="Raymond J."/>
            <person name="Uhlig C."/>
            <person name="Valentin K.U."/>
            <person name="Worden A.Z."/>
            <person name="Armbrust E.V."/>
            <person name="Bowler C."/>
            <person name="Green B."/>
            <person name="Moulton V."/>
            <person name="Van Oosterhout C."/>
            <person name="Grigoriev I."/>
        </authorList>
    </citation>
    <scope>NUCLEOTIDE SEQUENCE [LARGE SCALE GENOMIC DNA]</scope>
    <source>
        <strain evidence="1 2">CCMP1102</strain>
    </source>
</reference>
<keyword evidence="2" id="KW-1185">Reference proteome</keyword>
<dbReference type="EMBL" id="KV784381">
    <property type="protein sequence ID" value="OEU08383.1"/>
    <property type="molecule type" value="Genomic_DNA"/>
</dbReference>
<dbReference type="AlphaFoldDB" id="A0A1E7ES38"/>
<evidence type="ECO:0000313" key="1">
    <source>
        <dbReference type="EMBL" id="OEU08383.1"/>
    </source>
</evidence>
<dbReference type="OrthoDB" id="49229at2759"/>
<organism evidence="1 2">
    <name type="scientific">Fragilariopsis cylindrus CCMP1102</name>
    <dbReference type="NCBI Taxonomy" id="635003"/>
    <lineage>
        <taxon>Eukaryota</taxon>
        <taxon>Sar</taxon>
        <taxon>Stramenopiles</taxon>
        <taxon>Ochrophyta</taxon>
        <taxon>Bacillariophyta</taxon>
        <taxon>Bacillariophyceae</taxon>
        <taxon>Bacillariophycidae</taxon>
        <taxon>Bacillariales</taxon>
        <taxon>Bacillariaceae</taxon>
        <taxon>Fragilariopsis</taxon>
    </lineage>
</organism>
<proteinExistence type="predicted"/>
<dbReference type="KEGG" id="fcy:FRACYDRAFT_271814"/>
<name>A0A1E7ES38_9STRA</name>
<feature type="non-terminal residue" evidence="1">
    <location>
        <position position="259"/>
    </location>
</feature>
<evidence type="ECO:0000313" key="2">
    <source>
        <dbReference type="Proteomes" id="UP000095751"/>
    </source>
</evidence>
<protein>
    <submittedName>
        <fullName evidence="1">Uncharacterized protein</fullName>
    </submittedName>
</protein>